<evidence type="ECO:0000313" key="3">
    <source>
        <dbReference type="Proteomes" id="UP001237642"/>
    </source>
</evidence>
<gene>
    <name evidence="1" type="ORF">POM88_049197</name>
    <name evidence="2" type="ORF">POM88_049208</name>
</gene>
<evidence type="ECO:0000313" key="1">
    <source>
        <dbReference type="EMBL" id="KAK1355941.1"/>
    </source>
</evidence>
<dbReference type="Proteomes" id="UP001237642">
    <property type="component" value="Unassembled WGS sequence"/>
</dbReference>
<reference evidence="1" key="2">
    <citation type="submission" date="2023-05" db="EMBL/GenBank/DDBJ databases">
        <authorList>
            <person name="Schelkunov M.I."/>
        </authorList>
    </citation>
    <scope>NUCLEOTIDE SEQUENCE</scope>
    <source>
        <strain evidence="1">Hsosn_3</strain>
        <tissue evidence="1">Leaf</tissue>
    </source>
</reference>
<comment type="caution">
    <text evidence="1">The sequence shown here is derived from an EMBL/GenBank/DDBJ whole genome shotgun (WGS) entry which is preliminary data.</text>
</comment>
<dbReference type="EMBL" id="JAUIZM010000011">
    <property type="protein sequence ID" value="KAK1355941.1"/>
    <property type="molecule type" value="Genomic_DNA"/>
</dbReference>
<dbReference type="EMBL" id="JAUIZM010000011">
    <property type="protein sequence ID" value="KAK1355952.1"/>
    <property type="molecule type" value="Genomic_DNA"/>
</dbReference>
<protein>
    <recommendedName>
        <fullName evidence="4">RNase H type-1 domain-containing protein</fullName>
    </recommendedName>
</protein>
<accession>A0AAD8GWH6</accession>
<reference evidence="1" key="1">
    <citation type="submission" date="2023-02" db="EMBL/GenBank/DDBJ databases">
        <title>Genome of toxic invasive species Heracleum sosnowskyi carries increased number of genes despite the absence of recent whole-genome duplications.</title>
        <authorList>
            <person name="Schelkunov M."/>
            <person name="Shtratnikova V."/>
            <person name="Makarenko M."/>
            <person name="Klepikova A."/>
            <person name="Omelchenko D."/>
            <person name="Novikova G."/>
            <person name="Obukhova E."/>
            <person name="Bogdanov V."/>
            <person name="Penin A."/>
            <person name="Logacheva M."/>
        </authorList>
    </citation>
    <scope>NUCLEOTIDE SEQUENCE</scope>
    <source>
        <strain evidence="1">Hsosn_3</strain>
        <tissue evidence="1">Leaf</tissue>
    </source>
</reference>
<sequence length="136" mass="15777">MPPEAVDIKKVMSEILYLREALIFNDVNLIYMHQLSQEFDVTFHWIPPPLDVLKINVHGSPSSIPLPNGNNTGIWAILRGANGQWSLQTHYHWCNPSSFQDKKSTFGHLQWHLAFKEGYRQVIIETDNYEAFNQKL</sequence>
<evidence type="ECO:0008006" key="4">
    <source>
        <dbReference type="Google" id="ProtNLM"/>
    </source>
</evidence>
<proteinExistence type="predicted"/>
<evidence type="ECO:0000313" key="2">
    <source>
        <dbReference type="EMBL" id="KAK1355952.1"/>
    </source>
</evidence>
<organism evidence="1 3">
    <name type="scientific">Heracleum sosnowskyi</name>
    <dbReference type="NCBI Taxonomy" id="360622"/>
    <lineage>
        <taxon>Eukaryota</taxon>
        <taxon>Viridiplantae</taxon>
        <taxon>Streptophyta</taxon>
        <taxon>Embryophyta</taxon>
        <taxon>Tracheophyta</taxon>
        <taxon>Spermatophyta</taxon>
        <taxon>Magnoliopsida</taxon>
        <taxon>eudicotyledons</taxon>
        <taxon>Gunneridae</taxon>
        <taxon>Pentapetalae</taxon>
        <taxon>asterids</taxon>
        <taxon>campanulids</taxon>
        <taxon>Apiales</taxon>
        <taxon>Apiaceae</taxon>
        <taxon>Apioideae</taxon>
        <taxon>apioid superclade</taxon>
        <taxon>Tordylieae</taxon>
        <taxon>Tordyliinae</taxon>
        <taxon>Heracleum</taxon>
    </lineage>
</organism>
<keyword evidence="3" id="KW-1185">Reference proteome</keyword>
<name>A0AAD8GWH6_9APIA</name>
<dbReference type="AlphaFoldDB" id="A0AAD8GWH6"/>